<organism evidence="2 3">
    <name type="scientific">Scylla paramamosain</name>
    <name type="common">Mud crab</name>
    <dbReference type="NCBI Taxonomy" id="85552"/>
    <lineage>
        <taxon>Eukaryota</taxon>
        <taxon>Metazoa</taxon>
        <taxon>Ecdysozoa</taxon>
        <taxon>Arthropoda</taxon>
        <taxon>Crustacea</taxon>
        <taxon>Multicrustacea</taxon>
        <taxon>Malacostraca</taxon>
        <taxon>Eumalacostraca</taxon>
        <taxon>Eucarida</taxon>
        <taxon>Decapoda</taxon>
        <taxon>Pleocyemata</taxon>
        <taxon>Brachyura</taxon>
        <taxon>Eubrachyura</taxon>
        <taxon>Portunoidea</taxon>
        <taxon>Portunidae</taxon>
        <taxon>Portuninae</taxon>
        <taxon>Scylla</taxon>
    </lineage>
</organism>
<feature type="region of interest" description="Disordered" evidence="1">
    <location>
        <begin position="1"/>
        <end position="43"/>
    </location>
</feature>
<accession>A0AAW0TEN3</accession>
<sequence length="79" mass="8714">MDKRSRNIRMLHSLGAAAAAPPRPPPPRYTRPSPTLLLASPEGTAGVTDTFSIRSSTRWPQSVEAPRSRLWCDQSPECQ</sequence>
<name>A0AAW0TEN3_SCYPA</name>
<comment type="caution">
    <text evidence="2">The sequence shown here is derived from an EMBL/GenBank/DDBJ whole genome shotgun (WGS) entry which is preliminary data.</text>
</comment>
<dbReference type="Proteomes" id="UP001487740">
    <property type="component" value="Unassembled WGS sequence"/>
</dbReference>
<keyword evidence="3" id="KW-1185">Reference proteome</keyword>
<proteinExistence type="predicted"/>
<reference evidence="2 3" key="1">
    <citation type="submission" date="2023-03" db="EMBL/GenBank/DDBJ databases">
        <title>High-quality genome of Scylla paramamosain provides insights in environmental adaptation.</title>
        <authorList>
            <person name="Zhang L."/>
        </authorList>
    </citation>
    <scope>NUCLEOTIDE SEQUENCE [LARGE SCALE GENOMIC DNA]</scope>
    <source>
        <strain evidence="2">LZ_2023a</strain>
        <tissue evidence="2">Muscle</tissue>
    </source>
</reference>
<gene>
    <name evidence="2" type="ORF">O3P69_016496</name>
</gene>
<evidence type="ECO:0000313" key="2">
    <source>
        <dbReference type="EMBL" id="KAK8385766.1"/>
    </source>
</evidence>
<evidence type="ECO:0000313" key="3">
    <source>
        <dbReference type="Proteomes" id="UP001487740"/>
    </source>
</evidence>
<dbReference type="AlphaFoldDB" id="A0AAW0TEN3"/>
<dbReference type="EMBL" id="JARAKH010000032">
    <property type="protein sequence ID" value="KAK8385766.1"/>
    <property type="molecule type" value="Genomic_DNA"/>
</dbReference>
<protein>
    <submittedName>
        <fullName evidence="2">Uncharacterized protein</fullName>
    </submittedName>
</protein>
<evidence type="ECO:0000256" key="1">
    <source>
        <dbReference type="SAM" id="MobiDB-lite"/>
    </source>
</evidence>